<dbReference type="OrthoDB" id="823419at2"/>
<dbReference type="PANTHER" id="PTHR45947:SF3">
    <property type="entry name" value="SULFOQUINOVOSYL TRANSFERASE SQD2"/>
    <property type="match status" value="1"/>
</dbReference>
<dbReference type="EMBL" id="QNVY02000006">
    <property type="protein sequence ID" value="RYJ50895.1"/>
    <property type="molecule type" value="Genomic_DNA"/>
</dbReference>
<dbReference type="Pfam" id="PF00534">
    <property type="entry name" value="Glycos_transf_1"/>
    <property type="match status" value="1"/>
</dbReference>
<feature type="domain" description="Glycosyltransferase subfamily 4-like N-terminal" evidence="2">
    <location>
        <begin position="20"/>
        <end position="172"/>
    </location>
</feature>
<evidence type="ECO:0000313" key="4">
    <source>
        <dbReference type="Proteomes" id="UP000253235"/>
    </source>
</evidence>
<dbReference type="GO" id="GO:0016758">
    <property type="term" value="F:hexosyltransferase activity"/>
    <property type="evidence" value="ECO:0007669"/>
    <property type="project" value="TreeGrafter"/>
</dbReference>
<evidence type="ECO:0000259" key="2">
    <source>
        <dbReference type="Pfam" id="PF13439"/>
    </source>
</evidence>
<proteinExistence type="predicted"/>
<feature type="domain" description="Glycosyl transferase family 1" evidence="1">
    <location>
        <begin position="182"/>
        <end position="344"/>
    </location>
</feature>
<accession>A0A482TE14</accession>
<dbReference type="RefSeq" id="WP_113667036.1">
    <property type="nucleotide sequence ID" value="NZ_QNVY02000006.1"/>
</dbReference>
<dbReference type="PANTHER" id="PTHR45947">
    <property type="entry name" value="SULFOQUINOVOSYL TRANSFERASE SQD2"/>
    <property type="match status" value="1"/>
</dbReference>
<dbReference type="Gene3D" id="3.40.50.2000">
    <property type="entry name" value="Glycogen Phosphorylase B"/>
    <property type="match status" value="2"/>
</dbReference>
<dbReference type="AlphaFoldDB" id="A0A482TE14"/>
<dbReference type="Proteomes" id="UP000253235">
    <property type="component" value="Unassembled WGS sequence"/>
</dbReference>
<dbReference type="CDD" id="cd03801">
    <property type="entry name" value="GT4_PimA-like"/>
    <property type="match status" value="1"/>
</dbReference>
<evidence type="ECO:0000313" key="3">
    <source>
        <dbReference type="EMBL" id="RYJ50895.1"/>
    </source>
</evidence>
<protein>
    <submittedName>
        <fullName evidence="3">Glycosyltransferase</fullName>
    </submittedName>
</protein>
<dbReference type="SUPFAM" id="SSF53756">
    <property type="entry name" value="UDP-Glycosyltransferase/glycogen phosphorylase"/>
    <property type="match status" value="1"/>
</dbReference>
<keyword evidence="3" id="KW-0808">Transferase</keyword>
<dbReference type="InterPro" id="IPR028098">
    <property type="entry name" value="Glyco_trans_4-like_N"/>
</dbReference>
<reference evidence="3 4" key="1">
    <citation type="submission" date="2019-01" db="EMBL/GenBank/DDBJ databases">
        <title>Flavobacterium sp. nov. isolated from arctic soil.</title>
        <authorList>
            <person name="Kim D.-U."/>
        </authorList>
    </citation>
    <scope>NUCLEOTIDE SEQUENCE [LARGE SCALE GENOMIC DNA]</scope>
    <source>
        <strain evidence="3 4">Kopri-42</strain>
    </source>
</reference>
<gene>
    <name evidence="3" type="ORF">DR871_015485</name>
</gene>
<dbReference type="InterPro" id="IPR001296">
    <property type="entry name" value="Glyco_trans_1"/>
</dbReference>
<sequence length="365" mass="41775">MKTILIAHNYTENSFASMSFNLAHHLAKLGNRVVFISHKPFFEEMKIIKKGKGEVILFSWSSKKRPTSFKDVFWFFKIYLKYKPEVVIGHFVGSNITIGISKLLSFGNVKTLAYYHTLTNQILIDSKNSYIIRELLFFRKKLFYKLFCDVIVCPSKLAKIDLESSFSVSNGIVVLNPMSDRFISKNNNSNDNIVVSYLGRLDASKGVVDLIHAFNIFKNKNKETKIIINIAGTGNQQGEIEMLIKESNSIKCNGGLRYEEVDRYLNESHFTIIPSKFDALNMVGIESMMNFTPLLISNSTGLSEYLIDGKECFKFDSNIDSIVALFEKVESNFNLQEQMGVNARGTYLKLFRMDNYCNEFSKRLL</sequence>
<comment type="caution">
    <text evidence="3">The sequence shown here is derived from an EMBL/GenBank/DDBJ whole genome shotgun (WGS) entry which is preliminary data.</text>
</comment>
<dbReference type="Pfam" id="PF13439">
    <property type="entry name" value="Glyco_transf_4"/>
    <property type="match status" value="1"/>
</dbReference>
<organism evidence="3 4">
    <name type="scientific">Flavobacterium petrolei</name>
    <dbReference type="NCBI Taxonomy" id="2259594"/>
    <lineage>
        <taxon>Bacteria</taxon>
        <taxon>Pseudomonadati</taxon>
        <taxon>Bacteroidota</taxon>
        <taxon>Flavobacteriia</taxon>
        <taxon>Flavobacteriales</taxon>
        <taxon>Flavobacteriaceae</taxon>
        <taxon>Flavobacterium</taxon>
    </lineage>
</organism>
<dbReference type="InterPro" id="IPR050194">
    <property type="entry name" value="Glycosyltransferase_grp1"/>
</dbReference>
<keyword evidence="4" id="KW-1185">Reference proteome</keyword>
<name>A0A482TE14_9FLAO</name>
<evidence type="ECO:0000259" key="1">
    <source>
        <dbReference type="Pfam" id="PF00534"/>
    </source>
</evidence>